<feature type="transmembrane region" description="Helical" evidence="1">
    <location>
        <begin position="113"/>
        <end position="133"/>
    </location>
</feature>
<evidence type="ECO:0000313" key="2">
    <source>
        <dbReference type="EMBL" id="MBB5720325.1"/>
    </source>
</evidence>
<feature type="transmembrane region" description="Helical" evidence="1">
    <location>
        <begin position="80"/>
        <end position="101"/>
    </location>
</feature>
<proteinExistence type="predicted"/>
<evidence type="ECO:0000313" key="3">
    <source>
        <dbReference type="Proteomes" id="UP000554342"/>
    </source>
</evidence>
<dbReference type="RefSeq" id="WP_184006047.1">
    <property type="nucleotide sequence ID" value="NZ_BAABIF010000008.1"/>
</dbReference>
<protein>
    <submittedName>
        <fullName evidence="2">Uncharacterized protein</fullName>
    </submittedName>
</protein>
<accession>A0A840Z336</accession>
<reference evidence="2 3" key="1">
    <citation type="submission" date="2020-08" db="EMBL/GenBank/DDBJ databases">
        <title>Genomic Encyclopedia of Type Strains, Phase IV (KMG-IV): sequencing the most valuable type-strain genomes for metagenomic binning, comparative biology and taxonomic classification.</title>
        <authorList>
            <person name="Goeker M."/>
        </authorList>
    </citation>
    <scope>NUCLEOTIDE SEQUENCE [LARGE SCALE GENOMIC DNA]</scope>
    <source>
        <strain evidence="2 3">DSM 27203</strain>
    </source>
</reference>
<keyword evidence="1" id="KW-0472">Membrane</keyword>
<organism evidence="2 3">
    <name type="scientific">Stakelama sediminis</name>
    <dbReference type="NCBI Taxonomy" id="463200"/>
    <lineage>
        <taxon>Bacteria</taxon>
        <taxon>Pseudomonadati</taxon>
        <taxon>Pseudomonadota</taxon>
        <taxon>Alphaproteobacteria</taxon>
        <taxon>Sphingomonadales</taxon>
        <taxon>Sphingomonadaceae</taxon>
        <taxon>Stakelama</taxon>
    </lineage>
</organism>
<dbReference type="EMBL" id="JACIJI010000012">
    <property type="protein sequence ID" value="MBB5720325.1"/>
    <property type="molecule type" value="Genomic_DNA"/>
</dbReference>
<gene>
    <name evidence="2" type="ORF">FHR23_003290</name>
</gene>
<evidence type="ECO:0000256" key="1">
    <source>
        <dbReference type="SAM" id="Phobius"/>
    </source>
</evidence>
<dbReference type="AlphaFoldDB" id="A0A840Z336"/>
<sequence length="152" mass="16628">MTSSASSGTGGGSGAEPVVQQIAILSALVAIWACWPLVAKLIPADDRFAFVVLVREHWAHRHAMEPWLDQRWAWLAAHNYHLWFALGALPGVIAASIVQGVDRKTAWPMLHAPLGWLAGAVLGYMLYGLVPVLRRSPESLKFVPGDRRDDQA</sequence>
<feature type="transmembrane region" description="Helical" evidence="1">
    <location>
        <begin position="18"/>
        <end position="38"/>
    </location>
</feature>
<keyword evidence="1" id="KW-0812">Transmembrane</keyword>
<comment type="caution">
    <text evidence="2">The sequence shown here is derived from an EMBL/GenBank/DDBJ whole genome shotgun (WGS) entry which is preliminary data.</text>
</comment>
<dbReference type="Proteomes" id="UP000554342">
    <property type="component" value="Unassembled WGS sequence"/>
</dbReference>
<keyword evidence="3" id="KW-1185">Reference proteome</keyword>
<keyword evidence="1" id="KW-1133">Transmembrane helix</keyword>
<name>A0A840Z336_9SPHN</name>